<dbReference type="EMBL" id="VSRR010139140">
    <property type="protein sequence ID" value="MPD04028.1"/>
    <property type="molecule type" value="Genomic_DNA"/>
</dbReference>
<feature type="region of interest" description="Disordered" evidence="1">
    <location>
        <begin position="1"/>
        <end position="51"/>
    </location>
</feature>
<evidence type="ECO:0000256" key="1">
    <source>
        <dbReference type="SAM" id="MobiDB-lite"/>
    </source>
</evidence>
<protein>
    <submittedName>
        <fullName evidence="2">Uncharacterized protein</fullName>
    </submittedName>
</protein>
<keyword evidence="3" id="KW-1185">Reference proteome</keyword>
<feature type="compositionally biased region" description="Basic and acidic residues" evidence="1">
    <location>
        <begin position="31"/>
        <end position="42"/>
    </location>
</feature>
<evidence type="ECO:0000313" key="2">
    <source>
        <dbReference type="EMBL" id="MPD04028.1"/>
    </source>
</evidence>
<reference evidence="2 3" key="1">
    <citation type="submission" date="2019-05" db="EMBL/GenBank/DDBJ databases">
        <title>Another draft genome of Portunus trituberculatus and its Hox gene families provides insights of decapod evolution.</title>
        <authorList>
            <person name="Jeong J.-H."/>
            <person name="Song I."/>
            <person name="Kim S."/>
            <person name="Choi T."/>
            <person name="Kim D."/>
            <person name="Ryu S."/>
            <person name="Kim W."/>
        </authorList>
    </citation>
    <scope>NUCLEOTIDE SEQUENCE [LARGE SCALE GENOMIC DNA]</scope>
    <source>
        <tissue evidence="2">Muscle</tissue>
    </source>
</reference>
<gene>
    <name evidence="2" type="ORF">E2C01_099696</name>
</gene>
<accession>A0A5B7KFK5</accession>
<sequence>MMEGKGRDEGCCSPLLSPPRIALRQSSTASEARKTREAKENRSGSVGCSGREGEPLGGVWGRLGLVGGWVGGRGPRDRVQKAAWILRDSRTPGILKDVRGGSRMRPMLRVARVKDTATDSHSISSTTFSCSSSSKCQRCPLQSHSSAVVNLMTWWLIL</sequence>
<evidence type="ECO:0000313" key="3">
    <source>
        <dbReference type="Proteomes" id="UP000324222"/>
    </source>
</evidence>
<name>A0A5B7KFK5_PORTR</name>
<dbReference type="AlphaFoldDB" id="A0A5B7KFK5"/>
<dbReference type="Proteomes" id="UP000324222">
    <property type="component" value="Unassembled WGS sequence"/>
</dbReference>
<proteinExistence type="predicted"/>
<organism evidence="2 3">
    <name type="scientific">Portunus trituberculatus</name>
    <name type="common">Swimming crab</name>
    <name type="synonym">Neptunus trituberculatus</name>
    <dbReference type="NCBI Taxonomy" id="210409"/>
    <lineage>
        <taxon>Eukaryota</taxon>
        <taxon>Metazoa</taxon>
        <taxon>Ecdysozoa</taxon>
        <taxon>Arthropoda</taxon>
        <taxon>Crustacea</taxon>
        <taxon>Multicrustacea</taxon>
        <taxon>Malacostraca</taxon>
        <taxon>Eumalacostraca</taxon>
        <taxon>Eucarida</taxon>
        <taxon>Decapoda</taxon>
        <taxon>Pleocyemata</taxon>
        <taxon>Brachyura</taxon>
        <taxon>Eubrachyura</taxon>
        <taxon>Portunoidea</taxon>
        <taxon>Portunidae</taxon>
        <taxon>Portuninae</taxon>
        <taxon>Portunus</taxon>
    </lineage>
</organism>
<comment type="caution">
    <text evidence="2">The sequence shown here is derived from an EMBL/GenBank/DDBJ whole genome shotgun (WGS) entry which is preliminary data.</text>
</comment>
<feature type="compositionally biased region" description="Basic and acidic residues" evidence="1">
    <location>
        <begin position="1"/>
        <end position="10"/>
    </location>
</feature>